<feature type="transmembrane region" description="Helical" evidence="6">
    <location>
        <begin position="54"/>
        <end position="77"/>
    </location>
</feature>
<sequence>MNVSTILSTILQIVGSLCFLLYGMKMMSDGIQKSAGEKLQAALHFMTGNRFTGLLTGCLLTMIIQSSGATTVMVVSFVNAGLISLGQSISVIFGANIGTTITAWIVALFGFNFKISAFAIPLFGLGYILTIIKKWNHQGIGQAVMGFGMLFIALEWLSGAISLNADTMSFLPAIQELGGWSIPIAMLLGILITALIHSSSAMTAIVITMAYNRLLTWEFSAAIIIGSNIGSTIDSIMAAFGGNANAKRTALVHVLFNCTTALLAICLLKPFTTLVDIIVPGKVEDNITYHIAMLHTLFNVVGTTIFTPFINQIGKLTELLIKSDEKSLPTVYKFDFPEKAANESPAIPVISAQNEVGRMADVAVQMFDRLQYGFMDRSGRFVTDHFDNLLHEEDYLDQMQEQLTKYLLRCEQMNIDDKTRSNINVMIAITSELESMSDDCLSIGVYIKRMTEKQYFFPKEDFDRLLPYLELARELLQFIYKNINKELTHDQLEFANEIESQIDKERKALKKIARTRLESGANVKAELLYIDLVRQIEKIGDRCFSIAEQLSLTK</sequence>
<evidence type="ECO:0000256" key="6">
    <source>
        <dbReference type="SAM" id="Phobius"/>
    </source>
</evidence>
<reference evidence="7 8" key="1">
    <citation type="submission" date="2020-11" db="EMBL/GenBank/DDBJ databases">
        <title>Treponema Peruensis nv. sp., first commensal Treponema isolated from human feces.</title>
        <authorList>
            <person name="Belkhou C."/>
            <person name="Raes J."/>
        </authorList>
    </citation>
    <scope>NUCLEOTIDE SEQUENCE [LARGE SCALE GENOMIC DNA]</scope>
    <source>
        <strain evidence="7 8">RCC2812</strain>
    </source>
</reference>
<name>A0A7T3RCE5_9SPIR</name>
<evidence type="ECO:0000313" key="7">
    <source>
        <dbReference type="EMBL" id="QQA00495.1"/>
    </source>
</evidence>
<keyword evidence="3 6" id="KW-0812">Transmembrane</keyword>
<dbReference type="GO" id="GO:0044341">
    <property type="term" value="P:sodium-dependent phosphate transport"/>
    <property type="evidence" value="ECO:0007669"/>
    <property type="project" value="InterPro"/>
</dbReference>
<dbReference type="AlphaFoldDB" id="A0A7T3RCE5"/>
<proteinExistence type="predicted"/>
<keyword evidence="2" id="KW-1003">Cell membrane</keyword>
<dbReference type="NCBIfam" id="NF037997">
    <property type="entry name" value="Na_Pi_symport"/>
    <property type="match status" value="1"/>
</dbReference>
<comment type="subcellular location">
    <subcellularLocation>
        <location evidence="1">Cell membrane</location>
        <topology evidence="1">Multi-pass membrane protein</topology>
    </subcellularLocation>
</comment>
<protein>
    <submittedName>
        <fullName evidence="7">Na/Pi cotransporter family protein</fullName>
    </submittedName>
</protein>
<dbReference type="PANTHER" id="PTHR10010">
    <property type="entry name" value="SOLUTE CARRIER FAMILY 34 SODIUM PHOSPHATE , MEMBER 2-RELATED"/>
    <property type="match status" value="1"/>
</dbReference>
<feature type="transmembrane region" description="Helical" evidence="6">
    <location>
        <begin position="115"/>
        <end position="132"/>
    </location>
</feature>
<evidence type="ECO:0000256" key="4">
    <source>
        <dbReference type="ARBA" id="ARBA00022989"/>
    </source>
</evidence>
<feature type="transmembrane region" description="Helical" evidence="6">
    <location>
        <begin position="89"/>
        <end position="108"/>
    </location>
</feature>
<organism evidence="7 8">
    <name type="scientific">Treponema peruense</name>
    <dbReference type="NCBI Taxonomy" id="2787628"/>
    <lineage>
        <taxon>Bacteria</taxon>
        <taxon>Pseudomonadati</taxon>
        <taxon>Spirochaetota</taxon>
        <taxon>Spirochaetia</taxon>
        <taxon>Spirochaetales</taxon>
        <taxon>Treponemataceae</taxon>
        <taxon>Treponema</taxon>
    </lineage>
</organism>
<evidence type="ECO:0000256" key="5">
    <source>
        <dbReference type="ARBA" id="ARBA00023136"/>
    </source>
</evidence>
<dbReference type="InterPro" id="IPR004633">
    <property type="entry name" value="NaPi_cotrn-rel/YqeW-like"/>
</dbReference>
<feature type="transmembrane region" description="Helical" evidence="6">
    <location>
        <begin position="144"/>
        <end position="163"/>
    </location>
</feature>
<evidence type="ECO:0000313" key="8">
    <source>
        <dbReference type="Proteomes" id="UP000595224"/>
    </source>
</evidence>
<dbReference type="GO" id="GO:0005436">
    <property type="term" value="F:sodium:phosphate symporter activity"/>
    <property type="evidence" value="ECO:0007669"/>
    <property type="project" value="InterPro"/>
</dbReference>
<dbReference type="PANTHER" id="PTHR10010:SF46">
    <property type="entry name" value="SODIUM-DEPENDENT PHOSPHATE TRANSPORT PROTEIN 2B"/>
    <property type="match status" value="1"/>
</dbReference>
<feature type="transmembrane region" description="Helical" evidence="6">
    <location>
        <begin position="6"/>
        <end position="24"/>
    </location>
</feature>
<feature type="transmembrane region" description="Helical" evidence="6">
    <location>
        <begin position="219"/>
        <end position="242"/>
    </location>
</feature>
<dbReference type="SUPFAM" id="SSF109755">
    <property type="entry name" value="PhoU-like"/>
    <property type="match status" value="1"/>
</dbReference>
<dbReference type="Proteomes" id="UP000595224">
    <property type="component" value="Chromosome"/>
</dbReference>
<dbReference type="GO" id="GO:0005886">
    <property type="term" value="C:plasma membrane"/>
    <property type="evidence" value="ECO:0007669"/>
    <property type="project" value="UniProtKB-SubCell"/>
</dbReference>
<keyword evidence="5 6" id="KW-0472">Membrane</keyword>
<dbReference type="EMBL" id="CP064936">
    <property type="protein sequence ID" value="QQA00495.1"/>
    <property type="molecule type" value="Genomic_DNA"/>
</dbReference>
<evidence type="ECO:0000256" key="3">
    <source>
        <dbReference type="ARBA" id="ARBA00022692"/>
    </source>
</evidence>
<evidence type="ECO:0000256" key="2">
    <source>
        <dbReference type="ARBA" id="ARBA00022475"/>
    </source>
</evidence>
<gene>
    <name evidence="7" type="ORF">IWA51_09485</name>
</gene>
<dbReference type="KEGG" id="tper:IWA51_09485"/>
<keyword evidence="8" id="KW-1185">Reference proteome</keyword>
<dbReference type="Gene3D" id="1.20.58.220">
    <property type="entry name" value="Phosphate transport system protein phou homolog 2, domain 2"/>
    <property type="match status" value="1"/>
</dbReference>
<dbReference type="RefSeq" id="WP_198442231.1">
    <property type="nucleotide sequence ID" value="NZ_CBCSHE010000009.1"/>
</dbReference>
<evidence type="ECO:0000256" key="1">
    <source>
        <dbReference type="ARBA" id="ARBA00004651"/>
    </source>
</evidence>
<keyword evidence="4 6" id="KW-1133">Transmembrane helix</keyword>
<feature type="transmembrane region" description="Helical" evidence="6">
    <location>
        <begin position="184"/>
        <end position="207"/>
    </location>
</feature>
<accession>A0A7T3RCE5</accession>
<dbReference type="InterPro" id="IPR038078">
    <property type="entry name" value="PhoU-like_sf"/>
</dbReference>
<feature type="transmembrane region" description="Helical" evidence="6">
    <location>
        <begin position="254"/>
        <end position="275"/>
    </location>
</feature>
<dbReference type="NCBIfam" id="TIGR00704">
    <property type="entry name" value="NaPi_cotrn_rel"/>
    <property type="match status" value="1"/>
</dbReference>
<feature type="transmembrane region" description="Helical" evidence="6">
    <location>
        <begin position="287"/>
        <end position="310"/>
    </location>
</feature>
<dbReference type="InterPro" id="IPR003841">
    <property type="entry name" value="Na/Pi_transpt"/>
</dbReference>
<dbReference type="Pfam" id="PF02690">
    <property type="entry name" value="Na_Pi_cotrans"/>
    <property type="match status" value="2"/>
</dbReference>